<dbReference type="SUPFAM" id="SSF51735">
    <property type="entry name" value="NAD(P)-binding Rossmann-fold domains"/>
    <property type="match status" value="1"/>
</dbReference>
<dbReference type="EMBL" id="CP019948">
    <property type="protein sequence ID" value="ARN80021.1"/>
    <property type="molecule type" value="Genomic_DNA"/>
</dbReference>
<dbReference type="InterPro" id="IPR051783">
    <property type="entry name" value="NAD(P)-dependent_oxidoreduct"/>
</dbReference>
<dbReference type="PANTHER" id="PTHR48079:SF6">
    <property type="entry name" value="NAD(P)-BINDING DOMAIN-CONTAINING PROTEIN-RELATED"/>
    <property type="match status" value="1"/>
</dbReference>
<protein>
    <recommendedName>
        <fullName evidence="1">NAD-dependent epimerase/dehydratase domain-containing protein</fullName>
    </recommendedName>
</protein>
<evidence type="ECO:0000313" key="2">
    <source>
        <dbReference type="EMBL" id="ARN80021.1"/>
    </source>
</evidence>
<dbReference type="OrthoDB" id="7170465at2"/>
<dbReference type="PANTHER" id="PTHR48079">
    <property type="entry name" value="PROTEIN YEEZ"/>
    <property type="match status" value="1"/>
</dbReference>
<proteinExistence type="predicted"/>
<reference evidence="2 3" key="1">
    <citation type="submission" date="2017-02" db="EMBL/GenBank/DDBJ databases">
        <authorList>
            <person name="Peterson S.W."/>
        </authorList>
    </citation>
    <scope>NUCLEOTIDE SEQUENCE [LARGE SCALE GENOMIC DNA]</scope>
    <source>
        <strain evidence="2 3">S285</strain>
    </source>
</reference>
<dbReference type="Gene3D" id="3.40.50.720">
    <property type="entry name" value="NAD(P)-binding Rossmann-like Domain"/>
    <property type="match status" value="1"/>
</dbReference>
<dbReference type="InterPro" id="IPR001509">
    <property type="entry name" value="Epimerase_deHydtase"/>
</dbReference>
<dbReference type="KEGG" id="mbry:B1812_01800"/>
<evidence type="ECO:0000313" key="3">
    <source>
        <dbReference type="Proteomes" id="UP000193978"/>
    </source>
</evidence>
<accession>A0A1W6MQZ4</accession>
<dbReference type="STRING" id="655015.B1812_01800"/>
<dbReference type="GO" id="GO:0005737">
    <property type="term" value="C:cytoplasm"/>
    <property type="evidence" value="ECO:0007669"/>
    <property type="project" value="TreeGrafter"/>
</dbReference>
<dbReference type="Pfam" id="PF01370">
    <property type="entry name" value="Epimerase"/>
    <property type="match status" value="1"/>
</dbReference>
<sequence>MAEARRLALMIGATGAVGSDVARALRARGWQVRALARNPSAAAEREPGFDWIGGDAMDRAAVVAAAGDADIIFHAANPPLYRNWRGLALPMLANAVAAAEASGARLIFPGNIYNFGPDAWPFVAETAPQRPTTRKGAVRVEMETMLHEAGQRGVRSLVVRAGDFFGPSAVNSWLAKVIAPAGKPPTRVVYPGPLEVGHAWAYLPDLAETTARLAEIETELPTTAVLHFGGHWVTGAELVEAVRQVTDNPRLPARQFPWWLVGMAAPFVPFLSELWEMRYLWRHPVKLDNAKLVAVLGEEPQTPLITAIQNTLGAHGCLARDRLE</sequence>
<keyword evidence="3" id="KW-1185">Reference proteome</keyword>
<name>A0A1W6MQZ4_9HYPH</name>
<evidence type="ECO:0000259" key="1">
    <source>
        <dbReference type="Pfam" id="PF01370"/>
    </source>
</evidence>
<dbReference type="InterPro" id="IPR036291">
    <property type="entry name" value="NAD(P)-bd_dom_sf"/>
</dbReference>
<dbReference type="Proteomes" id="UP000193978">
    <property type="component" value="Chromosome"/>
</dbReference>
<dbReference type="GO" id="GO:0004029">
    <property type="term" value="F:aldehyde dehydrogenase (NAD+) activity"/>
    <property type="evidence" value="ECO:0007669"/>
    <property type="project" value="TreeGrafter"/>
</dbReference>
<gene>
    <name evidence="2" type="ORF">B1812_01800</name>
</gene>
<organism evidence="2 3">
    <name type="scientific">Methylocystis bryophila</name>
    <dbReference type="NCBI Taxonomy" id="655015"/>
    <lineage>
        <taxon>Bacteria</taxon>
        <taxon>Pseudomonadati</taxon>
        <taxon>Pseudomonadota</taxon>
        <taxon>Alphaproteobacteria</taxon>
        <taxon>Hyphomicrobiales</taxon>
        <taxon>Methylocystaceae</taxon>
        <taxon>Methylocystis</taxon>
    </lineage>
</organism>
<feature type="domain" description="NAD-dependent epimerase/dehydratase" evidence="1">
    <location>
        <begin position="8"/>
        <end position="215"/>
    </location>
</feature>
<dbReference type="AlphaFoldDB" id="A0A1W6MQZ4"/>